<name>A0A3N4JAM3_9PEZI</name>
<protein>
    <submittedName>
        <fullName evidence="2">Uncharacterized protein</fullName>
    </submittedName>
</protein>
<organism evidence="2 3">
    <name type="scientific">Choiromyces venosus 120613-1</name>
    <dbReference type="NCBI Taxonomy" id="1336337"/>
    <lineage>
        <taxon>Eukaryota</taxon>
        <taxon>Fungi</taxon>
        <taxon>Dikarya</taxon>
        <taxon>Ascomycota</taxon>
        <taxon>Pezizomycotina</taxon>
        <taxon>Pezizomycetes</taxon>
        <taxon>Pezizales</taxon>
        <taxon>Tuberaceae</taxon>
        <taxon>Choiromyces</taxon>
    </lineage>
</organism>
<proteinExistence type="predicted"/>
<keyword evidence="1" id="KW-0812">Transmembrane</keyword>
<evidence type="ECO:0000256" key="1">
    <source>
        <dbReference type="SAM" id="Phobius"/>
    </source>
</evidence>
<reference evidence="2 3" key="1">
    <citation type="journal article" date="2018" name="Nat. Ecol. Evol.">
        <title>Pezizomycetes genomes reveal the molecular basis of ectomycorrhizal truffle lifestyle.</title>
        <authorList>
            <person name="Murat C."/>
            <person name="Payen T."/>
            <person name="Noel B."/>
            <person name="Kuo A."/>
            <person name="Morin E."/>
            <person name="Chen J."/>
            <person name="Kohler A."/>
            <person name="Krizsan K."/>
            <person name="Balestrini R."/>
            <person name="Da Silva C."/>
            <person name="Montanini B."/>
            <person name="Hainaut M."/>
            <person name="Levati E."/>
            <person name="Barry K.W."/>
            <person name="Belfiori B."/>
            <person name="Cichocki N."/>
            <person name="Clum A."/>
            <person name="Dockter R.B."/>
            <person name="Fauchery L."/>
            <person name="Guy J."/>
            <person name="Iotti M."/>
            <person name="Le Tacon F."/>
            <person name="Lindquist E.A."/>
            <person name="Lipzen A."/>
            <person name="Malagnac F."/>
            <person name="Mello A."/>
            <person name="Molinier V."/>
            <person name="Miyauchi S."/>
            <person name="Poulain J."/>
            <person name="Riccioni C."/>
            <person name="Rubini A."/>
            <person name="Sitrit Y."/>
            <person name="Splivallo R."/>
            <person name="Traeger S."/>
            <person name="Wang M."/>
            <person name="Zifcakova L."/>
            <person name="Wipf D."/>
            <person name="Zambonelli A."/>
            <person name="Paolocci F."/>
            <person name="Nowrousian M."/>
            <person name="Ottonello S."/>
            <person name="Baldrian P."/>
            <person name="Spatafora J.W."/>
            <person name="Henrissat B."/>
            <person name="Nagy L.G."/>
            <person name="Aury J.M."/>
            <person name="Wincker P."/>
            <person name="Grigoriev I.V."/>
            <person name="Bonfante P."/>
            <person name="Martin F.M."/>
        </authorList>
    </citation>
    <scope>NUCLEOTIDE SEQUENCE [LARGE SCALE GENOMIC DNA]</scope>
    <source>
        <strain evidence="2 3">120613-1</strain>
    </source>
</reference>
<feature type="transmembrane region" description="Helical" evidence="1">
    <location>
        <begin position="20"/>
        <end position="42"/>
    </location>
</feature>
<evidence type="ECO:0000313" key="3">
    <source>
        <dbReference type="Proteomes" id="UP000276215"/>
    </source>
</evidence>
<keyword evidence="1" id="KW-1133">Transmembrane helix</keyword>
<gene>
    <name evidence="2" type="ORF">L873DRAFT_1325201</name>
</gene>
<dbReference type="Proteomes" id="UP000276215">
    <property type="component" value="Unassembled WGS sequence"/>
</dbReference>
<dbReference type="AlphaFoldDB" id="A0A3N4JAM3"/>
<accession>A0A3N4JAM3</accession>
<dbReference type="EMBL" id="ML120427">
    <property type="protein sequence ID" value="RPA95332.1"/>
    <property type="molecule type" value="Genomic_DNA"/>
</dbReference>
<keyword evidence="1" id="KW-0472">Membrane</keyword>
<keyword evidence="3" id="KW-1185">Reference proteome</keyword>
<feature type="transmembrane region" description="Helical" evidence="1">
    <location>
        <begin position="63"/>
        <end position="86"/>
    </location>
</feature>
<evidence type="ECO:0000313" key="2">
    <source>
        <dbReference type="EMBL" id="RPA95332.1"/>
    </source>
</evidence>
<sequence>MSLETIPVELLFLPSFLKTFIQWPLHFQLLTFFTPILALCVLSDSKSSFSCFFFLSQLEAGILNQQVVSAAVTAYVCIGPIGTFIWRR</sequence>